<dbReference type="STRING" id="572547.Amico_0689"/>
<accession>D5EE42</accession>
<keyword evidence="1" id="KW-0808">Transferase</keyword>
<dbReference type="Proteomes" id="UP000002366">
    <property type="component" value="Chromosome"/>
</dbReference>
<organism evidence="5 6">
    <name type="scientific">Aminobacterium colombiense (strain DSM 12261 / ALA-1)</name>
    <dbReference type="NCBI Taxonomy" id="572547"/>
    <lineage>
        <taxon>Bacteria</taxon>
        <taxon>Thermotogati</taxon>
        <taxon>Synergistota</taxon>
        <taxon>Synergistia</taxon>
        <taxon>Synergistales</taxon>
        <taxon>Aminobacteriaceae</taxon>
        <taxon>Aminobacterium</taxon>
    </lineage>
</organism>
<dbReference type="KEGG" id="aco:Amico_0689"/>
<dbReference type="OrthoDB" id="2559at2"/>
<dbReference type="GO" id="GO:0003887">
    <property type="term" value="F:DNA-directed DNA polymerase activity"/>
    <property type="evidence" value="ECO:0007669"/>
    <property type="project" value="UniProtKB-KW"/>
</dbReference>
<dbReference type="HOGENOM" id="CLU_079322_0_0_0"/>
<protein>
    <submittedName>
        <fullName evidence="5">DNA polymerase III delta</fullName>
    </submittedName>
</protein>
<dbReference type="eggNOG" id="COG1466">
    <property type="taxonomic scope" value="Bacteria"/>
</dbReference>
<gene>
    <name evidence="5" type="ordered locus">Amico_0689</name>
</gene>
<dbReference type="Gene3D" id="1.10.8.60">
    <property type="match status" value="1"/>
</dbReference>
<dbReference type="RefSeq" id="WP_013048090.1">
    <property type="nucleotide sequence ID" value="NC_014011.1"/>
</dbReference>
<dbReference type="NCBIfam" id="TIGR01128">
    <property type="entry name" value="holA"/>
    <property type="match status" value="1"/>
</dbReference>
<keyword evidence="4" id="KW-0239">DNA-directed DNA polymerase</keyword>
<dbReference type="GO" id="GO:0003677">
    <property type="term" value="F:DNA binding"/>
    <property type="evidence" value="ECO:0007669"/>
    <property type="project" value="InterPro"/>
</dbReference>
<keyword evidence="3" id="KW-0235">DNA replication</keyword>
<evidence type="ECO:0000313" key="5">
    <source>
        <dbReference type="EMBL" id="ADE56824.1"/>
    </source>
</evidence>
<proteinExistence type="predicted"/>
<dbReference type="InterPro" id="IPR005790">
    <property type="entry name" value="DNA_polIII_delta"/>
</dbReference>
<sequence>MPKIVIISASEVSQRRLLSKTLQKYTIQGYSLSGRKEGGSWQDILSLGKNRVLFSEKQMLLVENAENLGVLPESMITFFNSVEESCLVLLVYDGSPSKYIPKEALQRAEILKAEEIPFWPSARLRWLLNFCGDRRINLEKEAAALLIDWIEDGEELRSEIEKIAAFSDGQTVTSEMVRALSFDEGRSSMLRFLDGVCQGNRKEILILFPHLHQDVPFLMLVTALYNRLKPVIYQYIFPSLSEKDILEMLKVRSYAGKMASEARKNYDKQTLFAFIVELTGLSYGEKTGAGAGWAGLETIVLRLIGSIKKEKS</sequence>
<evidence type="ECO:0000256" key="3">
    <source>
        <dbReference type="ARBA" id="ARBA00022705"/>
    </source>
</evidence>
<dbReference type="PANTHER" id="PTHR34388">
    <property type="entry name" value="DNA POLYMERASE III SUBUNIT DELTA"/>
    <property type="match status" value="1"/>
</dbReference>
<dbReference type="GO" id="GO:0009360">
    <property type="term" value="C:DNA polymerase III complex"/>
    <property type="evidence" value="ECO:0007669"/>
    <property type="project" value="TreeGrafter"/>
</dbReference>
<dbReference type="GO" id="GO:0006261">
    <property type="term" value="P:DNA-templated DNA replication"/>
    <property type="evidence" value="ECO:0007669"/>
    <property type="project" value="TreeGrafter"/>
</dbReference>
<dbReference type="PANTHER" id="PTHR34388:SF1">
    <property type="entry name" value="DNA POLYMERASE III SUBUNIT DELTA"/>
    <property type="match status" value="1"/>
</dbReference>
<keyword evidence="2" id="KW-0548">Nucleotidyltransferase</keyword>
<keyword evidence="6" id="KW-1185">Reference proteome</keyword>
<evidence type="ECO:0000256" key="2">
    <source>
        <dbReference type="ARBA" id="ARBA00022695"/>
    </source>
</evidence>
<reference evidence="5 6" key="1">
    <citation type="journal article" date="2010" name="Stand. Genomic Sci.">
        <title>Complete genome sequence of Aminobacterium colombiense type strain (ALA-1).</title>
        <authorList>
            <person name="Chertkov O."/>
            <person name="Sikorski J."/>
            <person name="Brambilla E."/>
            <person name="Lapidus A."/>
            <person name="Copeland A."/>
            <person name="Glavina Del Rio T."/>
            <person name="Nolan M."/>
            <person name="Lucas S."/>
            <person name="Tice H."/>
            <person name="Cheng J.F."/>
            <person name="Han C."/>
            <person name="Detter J.C."/>
            <person name="Bruce D."/>
            <person name="Tapia R."/>
            <person name="Goodwin L."/>
            <person name="Pitluck S."/>
            <person name="Liolios K."/>
            <person name="Ivanova N."/>
            <person name="Mavromatis K."/>
            <person name="Ovchinnikova G."/>
            <person name="Pati A."/>
            <person name="Chen A."/>
            <person name="Palaniappan K."/>
            <person name="Land M."/>
            <person name="Hauser L."/>
            <person name="Chang Y.J."/>
            <person name="Jeffries C.D."/>
            <person name="Spring S."/>
            <person name="Rohde M."/>
            <person name="Goker M."/>
            <person name="Bristow J."/>
            <person name="Eisen J.A."/>
            <person name="Markowitz V."/>
            <person name="Hugenholtz P."/>
            <person name="Kyrpides N.C."/>
            <person name="Klenk H.P."/>
        </authorList>
    </citation>
    <scope>NUCLEOTIDE SEQUENCE [LARGE SCALE GENOMIC DNA]</scope>
    <source>
        <strain evidence="6">DSM 12261 / ALA-1</strain>
    </source>
</reference>
<name>D5EE42_AMICL</name>
<evidence type="ECO:0000256" key="1">
    <source>
        <dbReference type="ARBA" id="ARBA00022679"/>
    </source>
</evidence>
<evidence type="ECO:0000313" key="6">
    <source>
        <dbReference type="Proteomes" id="UP000002366"/>
    </source>
</evidence>
<dbReference type="AlphaFoldDB" id="D5EE42"/>
<dbReference type="EMBL" id="CP001997">
    <property type="protein sequence ID" value="ADE56824.1"/>
    <property type="molecule type" value="Genomic_DNA"/>
</dbReference>
<evidence type="ECO:0000256" key="4">
    <source>
        <dbReference type="ARBA" id="ARBA00022932"/>
    </source>
</evidence>